<evidence type="ECO:0000313" key="1">
    <source>
        <dbReference type="EMBL" id="RIY10037.1"/>
    </source>
</evidence>
<dbReference type="AlphaFoldDB" id="A0A418QXY9"/>
<evidence type="ECO:0000313" key="2">
    <source>
        <dbReference type="Proteomes" id="UP000284250"/>
    </source>
</evidence>
<sequence length="143" mass="16571">MEFTPAPLYFLDAAFGQRAHQWPALLERVLLSVNYLALNQLLRQGPLSDIFRQAQVALPQQVARVYGATHRFRLTPAIQAYCRAMQYLDWPANDFEDPAFYCNGQLVLGTISHEDYVVLWLSEAEKEALNQQGYDFWCRWQQG</sequence>
<dbReference type="RefSeq" id="WP_119655817.1">
    <property type="nucleotide sequence ID" value="NZ_JBHUOI010000015.1"/>
</dbReference>
<dbReference type="OrthoDB" id="880503at2"/>
<comment type="caution">
    <text evidence="1">The sequence shown here is derived from an EMBL/GenBank/DDBJ whole genome shotgun (WGS) entry which is preliminary data.</text>
</comment>
<keyword evidence="2" id="KW-1185">Reference proteome</keyword>
<protein>
    <submittedName>
        <fullName evidence="1">Uncharacterized protein</fullName>
    </submittedName>
</protein>
<dbReference type="Proteomes" id="UP000284250">
    <property type="component" value="Unassembled WGS sequence"/>
</dbReference>
<reference evidence="1 2" key="2">
    <citation type="submission" date="2019-01" db="EMBL/GenBank/DDBJ databases">
        <title>Hymenobacter humicola sp. nov., isolated from soils in Antarctica.</title>
        <authorList>
            <person name="Sedlacek I."/>
            <person name="Holochova P."/>
            <person name="Kralova S."/>
            <person name="Pantucek R."/>
            <person name="Stankova E."/>
            <person name="Vrbovska V."/>
            <person name="Kristofova L."/>
            <person name="Svec P."/>
            <person name="Busse H.-J."/>
        </authorList>
    </citation>
    <scope>NUCLEOTIDE SEQUENCE [LARGE SCALE GENOMIC DNA]</scope>
    <source>
        <strain evidence="1 2">CCM 8852</strain>
    </source>
</reference>
<gene>
    <name evidence="1" type="ORF">D0T11_10875</name>
</gene>
<accession>A0A418QXY9</accession>
<reference evidence="1 2" key="1">
    <citation type="submission" date="2018-09" db="EMBL/GenBank/DDBJ databases">
        <authorList>
            <person name="Zeman M."/>
            <person name="Pardy F."/>
        </authorList>
    </citation>
    <scope>NUCLEOTIDE SEQUENCE [LARGE SCALE GENOMIC DNA]</scope>
    <source>
        <strain evidence="1 2">CCM 8852</strain>
    </source>
</reference>
<organism evidence="1 2">
    <name type="scientific">Hymenobacter rubripertinctus</name>
    <dbReference type="NCBI Taxonomy" id="2029981"/>
    <lineage>
        <taxon>Bacteria</taxon>
        <taxon>Pseudomonadati</taxon>
        <taxon>Bacteroidota</taxon>
        <taxon>Cytophagia</taxon>
        <taxon>Cytophagales</taxon>
        <taxon>Hymenobacteraceae</taxon>
        <taxon>Hymenobacter</taxon>
    </lineage>
</organism>
<proteinExistence type="predicted"/>
<name>A0A418QXY9_9BACT</name>
<dbReference type="EMBL" id="QYCN01000014">
    <property type="protein sequence ID" value="RIY10037.1"/>
    <property type="molecule type" value="Genomic_DNA"/>
</dbReference>